<sequence length="64" mass="7431">MTKDLSDWRDYQGRNASIGLYENRPHDIKHLPRIYQDRTAHGFLQHAIVEMLPCSNSASFKTAE</sequence>
<dbReference type="Proteomes" id="UP001196413">
    <property type="component" value="Unassembled WGS sequence"/>
</dbReference>
<evidence type="ECO:0000313" key="2">
    <source>
        <dbReference type="Proteomes" id="UP001196413"/>
    </source>
</evidence>
<accession>A0AAD5MYF7</accession>
<protein>
    <submittedName>
        <fullName evidence="1">Uncharacterized protein</fullName>
    </submittedName>
</protein>
<name>A0AAD5MYF7_PARTN</name>
<gene>
    <name evidence="1" type="ORF">KIN20_009976</name>
</gene>
<keyword evidence="2" id="KW-1185">Reference proteome</keyword>
<evidence type="ECO:0000313" key="1">
    <source>
        <dbReference type="EMBL" id="KAJ1353369.1"/>
    </source>
</evidence>
<proteinExistence type="predicted"/>
<comment type="caution">
    <text evidence="1">The sequence shown here is derived from an EMBL/GenBank/DDBJ whole genome shotgun (WGS) entry which is preliminary data.</text>
</comment>
<reference evidence="1" key="1">
    <citation type="submission" date="2021-06" db="EMBL/GenBank/DDBJ databases">
        <title>Parelaphostrongylus tenuis whole genome reference sequence.</title>
        <authorList>
            <person name="Garwood T.J."/>
            <person name="Larsen P.A."/>
            <person name="Fountain-Jones N.M."/>
            <person name="Garbe J.R."/>
            <person name="Macchietto M.G."/>
            <person name="Kania S.A."/>
            <person name="Gerhold R.W."/>
            <person name="Richards J.E."/>
            <person name="Wolf T.M."/>
        </authorList>
    </citation>
    <scope>NUCLEOTIDE SEQUENCE</scope>
    <source>
        <strain evidence="1">MNPRO001-30</strain>
        <tissue evidence="1">Meninges</tissue>
    </source>
</reference>
<dbReference type="EMBL" id="JAHQIW010001695">
    <property type="protein sequence ID" value="KAJ1353369.1"/>
    <property type="molecule type" value="Genomic_DNA"/>
</dbReference>
<organism evidence="1 2">
    <name type="scientific">Parelaphostrongylus tenuis</name>
    <name type="common">Meningeal worm</name>
    <dbReference type="NCBI Taxonomy" id="148309"/>
    <lineage>
        <taxon>Eukaryota</taxon>
        <taxon>Metazoa</taxon>
        <taxon>Ecdysozoa</taxon>
        <taxon>Nematoda</taxon>
        <taxon>Chromadorea</taxon>
        <taxon>Rhabditida</taxon>
        <taxon>Rhabditina</taxon>
        <taxon>Rhabditomorpha</taxon>
        <taxon>Strongyloidea</taxon>
        <taxon>Metastrongylidae</taxon>
        <taxon>Parelaphostrongylus</taxon>
    </lineage>
</organism>
<dbReference type="AlphaFoldDB" id="A0AAD5MYF7"/>